<evidence type="ECO:0000313" key="2">
    <source>
        <dbReference type="EMBL" id="TRX88696.1"/>
    </source>
</evidence>
<reference evidence="3" key="1">
    <citation type="submission" date="2019-06" db="EMBL/GenBank/DDBJ databases">
        <title>Draft genome sequence of the griseofulvin-producing fungus Xylaria cubensis strain G536.</title>
        <authorList>
            <person name="Mead M.E."/>
            <person name="Raja H.A."/>
            <person name="Steenwyk J.L."/>
            <person name="Knowles S.L."/>
            <person name="Oberlies N.H."/>
            <person name="Rokas A."/>
        </authorList>
    </citation>
    <scope>NUCLEOTIDE SEQUENCE [LARGE SCALE GENOMIC DNA]</scope>
    <source>
        <strain evidence="3">G536</strain>
    </source>
</reference>
<feature type="compositionally biased region" description="Basic and acidic residues" evidence="1">
    <location>
        <begin position="356"/>
        <end position="384"/>
    </location>
</feature>
<keyword evidence="3" id="KW-1185">Reference proteome</keyword>
<name>A0A553HL70_9PEZI</name>
<feature type="compositionally biased region" description="Polar residues" evidence="1">
    <location>
        <begin position="528"/>
        <end position="546"/>
    </location>
</feature>
<feature type="compositionally biased region" description="Polar residues" evidence="1">
    <location>
        <begin position="405"/>
        <end position="423"/>
    </location>
</feature>
<feature type="compositionally biased region" description="Basic and acidic residues" evidence="1">
    <location>
        <begin position="220"/>
        <end position="230"/>
    </location>
</feature>
<feature type="compositionally biased region" description="Polar residues" evidence="1">
    <location>
        <begin position="563"/>
        <end position="578"/>
    </location>
</feature>
<protein>
    <submittedName>
        <fullName evidence="2">Uncharacterized protein</fullName>
    </submittedName>
</protein>
<organism evidence="2 3">
    <name type="scientific">Xylaria flabelliformis</name>
    <dbReference type="NCBI Taxonomy" id="2512241"/>
    <lineage>
        <taxon>Eukaryota</taxon>
        <taxon>Fungi</taxon>
        <taxon>Dikarya</taxon>
        <taxon>Ascomycota</taxon>
        <taxon>Pezizomycotina</taxon>
        <taxon>Sordariomycetes</taxon>
        <taxon>Xylariomycetidae</taxon>
        <taxon>Xylariales</taxon>
        <taxon>Xylariaceae</taxon>
        <taxon>Xylaria</taxon>
    </lineage>
</organism>
<feature type="compositionally biased region" description="Basic and acidic residues" evidence="1">
    <location>
        <begin position="136"/>
        <end position="157"/>
    </location>
</feature>
<dbReference type="OrthoDB" id="5425130at2759"/>
<proteinExistence type="predicted"/>
<feature type="region of interest" description="Disordered" evidence="1">
    <location>
        <begin position="85"/>
        <end position="547"/>
    </location>
</feature>
<feature type="compositionally biased region" description="Low complexity" evidence="1">
    <location>
        <begin position="119"/>
        <end position="132"/>
    </location>
</feature>
<evidence type="ECO:0000313" key="3">
    <source>
        <dbReference type="Proteomes" id="UP000319160"/>
    </source>
</evidence>
<gene>
    <name evidence="2" type="ORF">FHL15_010368</name>
</gene>
<feature type="region of interest" description="Disordered" evidence="1">
    <location>
        <begin position="560"/>
        <end position="639"/>
    </location>
</feature>
<feature type="compositionally biased region" description="Pro residues" evidence="1">
    <location>
        <begin position="40"/>
        <end position="49"/>
    </location>
</feature>
<feature type="compositionally biased region" description="Polar residues" evidence="1">
    <location>
        <begin position="479"/>
        <end position="497"/>
    </location>
</feature>
<sequence length="774" mass="83137">MDISSLQVPSAGRSRFSKALPTPPPGLDDRPQTALRELPSVPPAPPPPKKNSILITKPSVPSLRSKHLDSPLPVLPIMAEPARPRLQAGPIARKPVAQLPTPPPSVGNTKSKAMKRKSSISSLLSAYSRSSSDWGASHESDFTKDSEPSYSPEREGIDSLPPPVPSKKSMETTNDTTSDRTSEVTSYTIIDSFPPPPPPLKDPSRPRTPRTGTSGLADGVQDRVQDREGDSASLSPVSVRGSGSSRAGPIWQRRASSKSDASLVITELKLPSSNGSTASTSNIPAGNAEPPSLPPPPPAKTSQQPALPLPSKQHQQSVATLPPRTVSLPGRNIRPTRQIETLNEDDEMKKLMKLSKLKELVRGHGGDDSSDEEQKRGEQHELQETQRPPDVNTDANKPEPPAKDNFTQKPQQRQANVPTTTAGGANPSPALPSDTAGPPPRESGMTTAAAIARRPVGAQPASNLNQAPRLELEFEKKNTNLPNLQQLSIQPASTSHPKNPVGTLPHPSQRQPQQPSRGPPAHPHPRSGPTSPTGRTPRSVSASTHPSLPAAMAMAAIRPPPSVISNSPRYQSHASQPLSPGVRPSPAKGSFPPYQLMGPPRAPNAPFPTQASAFGNERGTGAQESGRGADMSGANDRPQLPMSDAAAAAIALFPRSHNWKPECTVDGVWRPNALSDRHYNCRLNHARFTNSRNTHYPLACQTCGIADKERRYLCTYCNLRICVPCVELLTTNGRSLQVTMDILRQQGKIKEWDQYPKRSVDQNTEDNQAHPPSA</sequence>
<feature type="compositionally biased region" description="Polar residues" evidence="1">
    <location>
        <begin position="271"/>
        <end position="283"/>
    </location>
</feature>
<feature type="region of interest" description="Disordered" evidence="1">
    <location>
        <begin position="1"/>
        <end position="69"/>
    </location>
</feature>
<dbReference type="AlphaFoldDB" id="A0A553HL70"/>
<feature type="region of interest" description="Disordered" evidence="1">
    <location>
        <begin position="754"/>
        <end position="774"/>
    </location>
</feature>
<feature type="compositionally biased region" description="Low complexity" evidence="1">
    <location>
        <begin position="505"/>
        <end position="516"/>
    </location>
</feature>
<accession>A0A553HL70</accession>
<comment type="caution">
    <text evidence="2">The sequence shown here is derived from an EMBL/GenBank/DDBJ whole genome shotgun (WGS) entry which is preliminary data.</text>
</comment>
<dbReference type="EMBL" id="VFLP01000081">
    <property type="protein sequence ID" value="TRX88696.1"/>
    <property type="molecule type" value="Genomic_DNA"/>
</dbReference>
<feature type="compositionally biased region" description="Low complexity" evidence="1">
    <location>
        <begin position="233"/>
        <end position="246"/>
    </location>
</feature>
<evidence type="ECO:0000256" key="1">
    <source>
        <dbReference type="SAM" id="MobiDB-lite"/>
    </source>
</evidence>
<dbReference type="Proteomes" id="UP000319160">
    <property type="component" value="Unassembled WGS sequence"/>
</dbReference>